<keyword evidence="1" id="KW-0143">Chaperone</keyword>
<keyword evidence="3" id="KW-1185">Reference proteome</keyword>
<dbReference type="InterPro" id="IPR050289">
    <property type="entry name" value="TorD/DmsD_chaperones"/>
</dbReference>
<evidence type="ECO:0008006" key="4">
    <source>
        <dbReference type="Google" id="ProtNLM"/>
    </source>
</evidence>
<name>A0A5B8Z7U3_CYTDA</name>
<dbReference type="Gene3D" id="1.10.3480.10">
    <property type="entry name" value="TorD-like"/>
    <property type="match status" value="1"/>
</dbReference>
<dbReference type="STRING" id="1742359.GCA_001439625_00665"/>
<sequence>MTSTMVSKKEELSQILESSVNTYKVLFFLFSEPLNEDLYDQVKNSGMMNGLSEVFEEGQILEDYFESLESVNFDEITNEYRRLFIGPNMINAPLWESFYTDEKNLLFSKSTFQIRDLLLKSGREYILKNNEPEDHLLVELEFAIYLINENLRTYEETGEFNKTLLEDHLNLLTNHLCVWVPQLGERIRKHSTTPLYVGSSYFLESFLKFDEETVRELLELL</sequence>
<dbReference type="InterPro" id="IPR036411">
    <property type="entry name" value="TorD-like_sf"/>
</dbReference>
<dbReference type="RefSeq" id="WP_057770292.1">
    <property type="nucleotide sequence ID" value="NZ_CP042593.1"/>
</dbReference>
<dbReference type="InterPro" id="IPR020945">
    <property type="entry name" value="DMSO/NO3_reduct_chaperone"/>
</dbReference>
<dbReference type="PANTHER" id="PTHR34227">
    <property type="entry name" value="CHAPERONE PROTEIN YCDY"/>
    <property type="match status" value="1"/>
</dbReference>
<dbReference type="SUPFAM" id="SSF89155">
    <property type="entry name" value="TorD-like"/>
    <property type="match status" value="1"/>
</dbReference>
<dbReference type="OrthoDB" id="9795302at2"/>
<evidence type="ECO:0000313" key="2">
    <source>
        <dbReference type="EMBL" id="QED47759.1"/>
    </source>
</evidence>
<accession>A0A5B8Z7U3</accession>
<organism evidence="2 3">
    <name type="scientific">Cytobacillus dafuensis</name>
    <name type="common">Bacillus dafuensis</name>
    <dbReference type="NCBI Taxonomy" id="1742359"/>
    <lineage>
        <taxon>Bacteria</taxon>
        <taxon>Bacillati</taxon>
        <taxon>Bacillota</taxon>
        <taxon>Bacilli</taxon>
        <taxon>Bacillales</taxon>
        <taxon>Bacillaceae</taxon>
        <taxon>Cytobacillus</taxon>
    </lineage>
</organism>
<reference evidence="3" key="1">
    <citation type="submission" date="2019-08" db="EMBL/GenBank/DDBJ databases">
        <authorList>
            <person name="Zheng X."/>
        </authorList>
    </citation>
    <scope>NUCLEOTIDE SEQUENCE [LARGE SCALE GENOMIC DNA]</scope>
    <source>
        <strain evidence="3">FJAT-25496</strain>
    </source>
</reference>
<dbReference type="KEGG" id="bda:FSZ17_11105"/>
<gene>
    <name evidence="2" type="ORF">FSZ17_11105</name>
</gene>
<dbReference type="AlphaFoldDB" id="A0A5B8Z7U3"/>
<dbReference type="EMBL" id="CP042593">
    <property type="protein sequence ID" value="QED47759.1"/>
    <property type="molecule type" value="Genomic_DNA"/>
</dbReference>
<dbReference type="Proteomes" id="UP000321555">
    <property type="component" value="Chromosome"/>
</dbReference>
<evidence type="ECO:0000313" key="3">
    <source>
        <dbReference type="Proteomes" id="UP000321555"/>
    </source>
</evidence>
<dbReference type="Pfam" id="PF02613">
    <property type="entry name" value="Nitrate_red_del"/>
    <property type="match status" value="1"/>
</dbReference>
<proteinExistence type="predicted"/>
<evidence type="ECO:0000256" key="1">
    <source>
        <dbReference type="ARBA" id="ARBA00023186"/>
    </source>
</evidence>
<protein>
    <recommendedName>
        <fullName evidence="4">Molecular chaperone TorD family protein</fullName>
    </recommendedName>
</protein>
<dbReference type="PANTHER" id="PTHR34227:SF1">
    <property type="entry name" value="DIMETHYL SULFOXIDE REDUCTASE CHAPERONE-RELATED"/>
    <property type="match status" value="1"/>
</dbReference>